<evidence type="ECO:0000313" key="2">
    <source>
        <dbReference type="EnsemblPlants" id="Kaladp0039s0254.1.v1.1"/>
    </source>
</evidence>
<dbReference type="Gramene" id="Kaladp0039s0254.1.v1.1">
    <property type="protein sequence ID" value="Kaladp0039s0254.1.v1.1"/>
    <property type="gene ID" value="Kaladp0039s0254.v1.1"/>
</dbReference>
<evidence type="ECO:0000256" key="1">
    <source>
        <dbReference type="SAM" id="MobiDB-lite"/>
    </source>
</evidence>
<dbReference type="OMA" id="SVETMFP"/>
<reference evidence="2" key="1">
    <citation type="submission" date="2021-01" db="UniProtKB">
        <authorList>
            <consortium name="EnsemblPlants"/>
        </authorList>
    </citation>
    <scope>IDENTIFICATION</scope>
</reference>
<dbReference type="PANTHER" id="PTHR33156">
    <property type="entry name" value="OS02G0230000 PROTEIN"/>
    <property type="match status" value="1"/>
</dbReference>
<proteinExistence type="predicted"/>
<feature type="region of interest" description="Disordered" evidence="1">
    <location>
        <begin position="22"/>
        <end position="50"/>
    </location>
</feature>
<dbReference type="Proteomes" id="UP000594263">
    <property type="component" value="Unplaced"/>
</dbReference>
<dbReference type="InterPro" id="IPR043459">
    <property type="entry name" value="NFD6/NOXY2-like"/>
</dbReference>
<protein>
    <recommendedName>
        <fullName evidence="4">Protein NUCLEAR FUSION DEFECTIVE 6, chloroplastic/mitochondrial-like</fullName>
    </recommendedName>
</protein>
<organism evidence="2 3">
    <name type="scientific">Kalanchoe fedtschenkoi</name>
    <name type="common">Lavender scallops</name>
    <name type="synonym">South American air plant</name>
    <dbReference type="NCBI Taxonomy" id="63787"/>
    <lineage>
        <taxon>Eukaryota</taxon>
        <taxon>Viridiplantae</taxon>
        <taxon>Streptophyta</taxon>
        <taxon>Embryophyta</taxon>
        <taxon>Tracheophyta</taxon>
        <taxon>Spermatophyta</taxon>
        <taxon>Magnoliopsida</taxon>
        <taxon>eudicotyledons</taxon>
        <taxon>Gunneridae</taxon>
        <taxon>Pentapetalae</taxon>
        <taxon>Saxifragales</taxon>
        <taxon>Crassulaceae</taxon>
        <taxon>Kalanchoe</taxon>
    </lineage>
</organism>
<dbReference type="EnsemblPlants" id="Kaladp0039s0254.1.v1.1">
    <property type="protein sequence ID" value="Kaladp0039s0254.1.v1.1"/>
    <property type="gene ID" value="Kaladp0039s0254.v1.1"/>
</dbReference>
<accession>A0A7N0TJP9</accession>
<keyword evidence="3" id="KW-1185">Reference proteome</keyword>
<dbReference type="GO" id="GO:0005739">
    <property type="term" value="C:mitochondrion"/>
    <property type="evidence" value="ECO:0007669"/>
    <property type="project" value="TreeGrafter"/>
</dbReference>
<evidence type="ECO:0008006" key="4">
    <source>
        <dbReference type="Google" id="ProtNLM"/>
    </source>
</evidence>
<dbReference type="PANTHER" id="PTHR33156:SF59">
    <property type="entry name" value="PROTEIN NUCLEAR FUSION DEFECTIVE 6, CHLOROPLASTIC_MITOCHONDRIAL-LIKE"/>
    <property type="match status" value="1"/>
</dbReference>
<evidence type="ECO:0000313" key="3">
    <source>
        <dbReference type="Proteomes" id="UP000594263"/>
    </source>
</evidence>
<dbReference type="AlphaFoldDB" id="A0A7N0TJP9"/>
<name>A0A7N0TJP9_KALFE</name>
<feature type="compositionally biased region" description="Low complexity" evidence="1">
    <location>
        <begin position="22"/>
        <end position="36"/>
    </location>
</feature>
<sequence length="99" mass="10325">MSAFAAARSAFRSSAARSAHAKLSAGAKAKPARASAFSLPKQRPLSNRIRRSPIETSSVCVGSLMPYHTATASALLNSMLSVNRSLYGWNPDGLGCNGS</sequence>